<evidence type="ECO:0008006" key="4">
    <source>
        <dbReference type="Google" id="ProtNLM"/>
    </source>
</evidence>
<protein>
    <recommendedName>
        <fullName evidence="4">DUF4164 family protein</fullName>
    </recommendedName>
</protein>
<evidence type="ECO:0000256" key="1">
    <source>
        <dbReference type="SAM" id="Coils"/>
    </source>
</evidence>
<sequence>MAGLRTSQALARLEAALIRLEAAAALKTDAGGIVSALKDDCARLERDRATLAEKLDAAESRAERLRQANQEVAGRLVKVMERVRRMSAPISPGEEDQH</sequence>
<keyword evidence="1" id="KW-0175">Coiled coil</keyword>
<dbReference type="AlphaFoldDB" id="A0A8B2NL41"/>
<dbReference type="InterPro" id="IPR025310">
    <property type="entry name" value="DUF4164"/>
</dbReference>
<accession>A0A8B2NL41</accession>
<name>A0A8B2NL41_9HYPH</name>
<organism evidence="2 3">
    <name type="scientific">Acuticoccus sediminis</name>
    <dbReference type="NCBI Taxonomy" id="2184697"/>
    <lineage>
        <taxon>Bacteria</taxon>
        <taxon>Pseudomonadati</taxon>
        <taxon>Pseudomonadota</taxon>
        <taxon>Alphaproteobacteria</taxon>
        <taxon>Hyphomicrobiales</taxon>
        <taxon>Amorphaceae</taxon>
        <taxon>Acuticoccus</taxon>
    </lineage>
</organism>
<dbReference type="Pfam" id="PF13747">
    <property type="entry name" value="DUF4164"/>
    <property type="match status" value="1"/>
</dbReference>
<evidence type="ECO:0000313" key="2">
    <source>
        <dbReference type="EMBL" id="RAH96966.1"/>
    </source>
</evidence>
<evidence type="ECO:0000313" key="3">
    <source>
        <dbReference type="Proteomes" id="UP000249590"/>
    </source>
</evidence>
<dbReference type="EMBL" id="QHHQ01000010">
    <property type="protein sequence ID" value="RAH96966.1"/>
    <property type="molecule type" value="Genomic_DNA"/>
</dbReference>
<gene>
    <name evidence="2" type="ORF">DLJ53_30270</name>
</gene>
<reference evidence="2 3" key="1">
    <citation type="submission" date="2018-05" db="EMBL/GenBank/DDBJ databases">
        <title>Acuticoccus sediminis sp. nov., isolated from deep-sea sediment of Indian Ocean.</title>
        <authorList>
            <person name="Liu X."/>
            <person name="Lai Q."/>
            <person name="Du Y."/>
            <person name="Sun F."/>
            <person name="Zhang X."/>
            <person name="Wang S."/>
            <person name="Shao Z."/>
        </authorList>
    </citation>
    <scope>NUCLEOTIDE SEQUENCE [LARGE SCALE GENOMIC DNA]</scope>
    <source>
        <strain evidence="2 3">PTG4-2</strain>
    </source>
</reference>
<keyword evidence="3" id="KW-1185">Reference proteome</keyword>
<comment type="caution">
    <text evidence="2">The sequence shown here is derived from an EMBL/GenBank/DDBJ whole genome shotgun (WGS) entry which is preliminary data.</text>
</comment>
<dbReference type="Proteomes" id="UP000249590">
    <property type="component" value="Unassembled WGS sequence"/>
</dbReference>
<feature type="coiled-coil region" evidence="1">
    <location>
        <begin position="34"/>
        <end position="75"/>
    </location>
</feature>
<proteinExistence type="predicted"/>